<evidence type="ECO:0000313" key="2">
    <source>
        <dbReference type="EMBL" id="EPQ55586.1"/>
    </source>
</evidence>
<evidence type="ECO:0000259" key="1">
    <source>
        <dbReference type="Pfam" id="PF12697"/>
    </source>
</evidence>
<sequence>MASLLIDKVVFNTPLKVEGVALRMAVNRYCPAQPAAEGVTLLLAHASGTHKEHWEPFLERLYELQGDARTVREAWAFDWHTHGDSGVLNSAALRSRNVANNVCIAISHWAEAIAAFVESHLATHRLVAIGHSAGTSAVLYSTKCYKASPVKYEKIILVEPALIDRDVYRQHSEERGRQIKLLTKAISAQKSKWESRSEAYEYFSKRPPWKLWDERARTILVNHGLRVVGDGSTSTGSVATKCEKRFEATNYDDLESTIQAATQIEKICAETPIHVIFGEISDLVHPCLKVTSCSPRYSHETAIDTSKGRNAASITRIPEAGHMVVQQRPDKLAEEVHVILRASGRRPRAAAL</sequence>
<name>S7Q699_GLOTA</name>
<dbReference type="InterPro" id="IPR029058">
    <property type="entry name" value="AB_hydrolase_fold"/>
</dbReference>
<dbReference type="RefSeq" id="XP_007865663.1">
    <property type="nucleotide sequence ID" value="XM_007867472.1"/>
</dbReference>
<keyword evidence="3" id="KW-1185">Reference proteome</keyword>
<dbReference type="Proteomes" id="UP000030669">
    <property type="component" value="Unassembled WGS sequence"/>
</dbReference>
<dbReference type="EMBL" id="KB469301">
    <property type="protein sequence ID" value="EPQ55586.1"/>
    <property type="molecule type" value="Genomic_DNA"/>
</dbReference>
<dbReference type="HOGENOM" id="CLU_032490_0_0_1"/>
<dbReference type="InterPro" id="IPR000073">
    <property type="entry name" value="AB_hydrolase_1"/>
</dbReference>
<dbReference type="GeneID" id="19298722"/>
<dbReference type="KEGG" id="gtr:GLOTRDRAFT_105619"/>
<gene>
    <name evidence="2" type="ORF">GLOTRDRAFT_105619</name>
</gene>
<dbReference type="Gene3D" id="3.40.50.1820">
    <property type="entry name" value="alpha/beta hydrolase"/>
    <property type="match status" value="1"/>
</dbReference>
<feature type="domain" description="AB hydrolase-1" evidence="1">
    <location>
        <begin position="41"/>
        <end position="334"/>
    </location>
</feature>
<dbReference type="SUPFAM" id="SSF53474">
    <property type="entry name" value="alpha/beta-Hydrolases"/>
    <property type="match status" value="1"/>
</dbReference>
<evidence type="ECO:0000313" key="3">
    <source>
        <dbReference type="Proteomes" id="UP000030669"/>
    </source>
</evidence>
<dbReference type="eggNOG" id="ENOG502SNMX">
    <property type="taxonomic scope" value="Eukaryota"/>
</dbReference>
<protein>
    <recommendedName>
        <fullName evidence="1">AB hydrolase-1 domain-containing protein</fullName>
    </recommendedName>
</protein>
<accession>S7Q699</accession>
<reference evidence="2 3" key="1">
    <citation type="journal article" date="2012" name="Science">
        <title>The Paleozoic origin of enzymatic lignin decomposition reconstructed from 31 fungal genomes.</title>
        <authorList>
            <person name="Floudas D."/>
            <person name="Binder M."/>
            <person name="Riley R."/>
            <person name="Barry K."/>
            <person name="Blanchette R.A."/>
            <person name="Henrissat B."/>
            <person name="Martinez A.T."/>
            <person name="Otillar R."/>
            <person name="Spatafora J.W."/>
            <person name="Yadav J.S."/>
            <person name="Aerts A."/>
            <person name="Benoit I."/>
            <person name="Boyd A."/>
            <person name="Carlson A."/>
            <person name="Copeland A."/>
            <person name="Coutinho P.M."/>
            <person name="de Vries R.P."/>
            <person name="Ferreira P."/>
            <person name="Findley K."/>
            <person name="Foster B."/>
            <person name="Gaskell J."/>
            <person name="Glotzer D."/>
            <person name="Gorecki P."/>
            <person name="Heitman J."/>
            <person name="Hesse C."/>
            <person name="Hori C."/>
            <person name="Igarashi K."/>
            <person name="Jurgens J.A."/>
            <person name="Kallen N."/>
            <person name="Kersten P."/>
            <person name="Kohler A."/>
            <person name="Kuees U."/>
            <person name="Kumar T.K.A."/>
            <person name="Kuo A."/>
            <person name="LaButti K."/>
            <person name="Larrondo L.F."/>
            <person name="Lindquist E."/>
            <person name="Ling A."/>
            <person name="Lombard V."/>
            <person name="Lucas S."/>
            <person name="Lundell T."/>
            <person name="Martin R."/>
            <person name="McLaughlin D.J."/>
            <person name="Morgenstern I."/>
            <person name="Morin E."/>
            <person name="Murat C."/>
            <person name="Nagy L.G."/>
            <person name="Nolan M."/>
            <person name="Ohm R.A."/>
            <person name="Patyshakuliyeva A."/>
            <person name="Rokas A."/>
            <person name="Ruiz-Duenas F.J."/>
            <person name="Sabat G."/>
            <person name="Salamov A."/>
            <person name="Samejima M."/>
            <person name="Schmutz J."/>
            <person name="Slot J.C."/>
            <person name="St John F."/>
            <person name="Stenlid J."/>
            <person name="Sun H."/>
            <person name="Sun S."/>
            <person name="Syed K."/>
            <person name="Tsang A."/>
            <person name="Wiebenga A."/>
            <person name="Young D."/>
            <person name="Pisabarro A."/>
            <person name="Eastwood D.C."/>
            <person name="Martin F."/>
            <person name="Cullen D."/>
            <person name="Grigoriev I.V."/>
            <person name="Hibbett D.S."/>
        </authorList>
    </citation>
    <scope>NUCLEOTIDE SEQUENCE [LARGE SCALE GENOMIC DNA]</scope>
    <source>
        <strain evidence="2 3">ATCC 11539</strain>
    </source>
</reference>
<organism evidence="2 3">
    <name type="scientific">Gloeophyllum trabeum (strain ATCC 11539 / FP-39264 / Madison 617)</name>
    <name type="common">Brown rot fungus</name>
    <dbReference type="NCBI Taxonomy" id="670483"/>
    <lineage>
        <taxon>Eukaryota</taxon>
        <taxon>Fungi</taxon>
        <taxon>Dikarya</taxon>
        <taxon>Basidiomycota</taxon>
        <taxon>Agaricomycotina</taxon>
        <taxon>Agaricomycetes</taxon>
        <taxon>Gloeophyllales</taxon>
        <taxon>Gloeophyllaceae</taxon>
        <taxon>Gloeophyllum</taxon>
    </lineage>
</organism>
<dbReference type="OrthoDB" id="94039at2759"/>
<dbReference type="OMA" id="VFQANIK"/>
<dbReference type="Pfam" id="PF12697">
    <property type="entry name" value="Abhydrolase_6"/>
    <property type="match status" value="1"/>
</dbReference>
<dbReference type="STRING" id="670483.S7Q699"/>
<dbReference type="AlphaFoldDB" id="S7Q699"/>
<proteinExistence type="predicted"/>